<evidence type="ECO:0000313" key="2">
    <source>
        <dbReference type="EMBL" id="QPB07969.1"/>
    </source>
</evidence>
<dbReference type="RefSeq" id="YP_010670460.1">
    <property type="nucleotide sequence ID" value="NC_070964.1"/>
</dbReference>
<organism evidence="2 3">
    <name type="scientific">Synechococcus phage S-H38</name>
    <dbReference type="NCBI Taxonomy" id="2783673"/>
    <lineage>
        <taxon>Viruses</taxon>
        <taxon>Duplodnaviria</taxon>
        <taxon>Heunggongvirae</taxon>
        <taxon>Uroviricota</taxon>
        <taxon>Caudoviricetes</taxon>
        <taxon>Pantevenvirales</taxon>
        <taxon>Kyanoviridae</taxon>
        <taxon>Yellowseavirus</taxon>
        <taxon>Yellowseavirus thirtyeight</taxon>
    </lineage>
</organism>
<sequence length="2433" mass="267272">MPQNTNLNVTPYYDDFDKFKNFYKVLYRPGFPIQARELTTMQSILQNQIENMGNHFFKDGAMVIPGQVGFDNNVECILIQSSFLGSEVELYRSQLDNLIITGVTTGVKAKVLYSIPASESSKSFITLYVKYVEAGGDNKDIVKFQNNEQLLANDEITYGTNLIEVGSPFAQLIPNNATATGSVAYINKGVYFIRGYFVDVSYQYIILQQYAQNPSFRVGLEISESIITPEDDTSLNDNAAGSSNYAAPGAHRLKIGAQLVKKSIGDDADKNFIELVRIKDGKIEKLVDRTMYSELEKTLAKRTYDIHGNFMIRQFSISVRESLNNGSNNGVYQPGEKTQDRGVTTSNDLYAVEIGPGKVYLNGFPIRLTAPKYLDMDKPRSTKSLPNQIIPFELGNFLQCTNSYGVPVVSGPNVTAAYQIIEFKDEFNTVPGSANGTTIGYARVAAWEFMNIGPNSIEGNPSGEARDDVYSAHVFDISMLTMLKLQANATILAGSQVVGASSGAKGFIRIDGGATSITSDTITLIQTSGVFLDGEILKVDGKDVGTIANYYAYEIGDARSIIGKNTLNATIFTSDLVLIDTQVIAGNYFTFDGSTTPKTLTGYNSNIALDVRAGDKLYYDIDKYFLVEPVPADFDLDGDVFDYTNQVIKITDAYNDAGVAQSLTNGDQFQTLIRIRPKLEQQQQGDLFIEFPKEAIKSIGDESVVVRRTLETQTTSNSFTFSLPETQQFAAVEFENYTLMVTGSSGAFDVGDIIPLQVTNAGAVGYTTFNSSGVPRTTITVSNLVGISSIRLIATISKNTITAKVKNPNKMSVWKVNRTTNNSDQIPYSLAYSPIYATRIEDEIISLGITDAYKLHAVYESFDDNEAVIPNVTLVEPAFFAPGTIITGKKSNAKALVVDFNSSTLKLSLVYQTTGQLQQNETIDGFNSLGEKIQGLVSDASGSVNSGSKNITDNYNLKSGQKDFYYGISYIERKKGSTTPIRKIKIVADYFTHETTGDYFNVNSYVGTAYEDIPVFVSSPDKLVRTKPLADVADFRPAASPLTATGATGSVSNPYYLECSTLDFPSRLFDDDATKFDIPKKDSDFRSDYEFYLKRIDKIFVNEKGKFFVIQGASAENPIPGDNIDKAMLLATIGHNAYGFDPTIDARIFAEDIRRYTMRDLARLDKRVKNIEYYSALTLLEQETESLMITDEFGLNKFKNGFMVDSFDNFSAAERTHPDYAAAMDFNERTLRPKHYTTAVALEVNESASSNYVRNTGIITLPFTSSLLIEQPYASQVENVNPFNVFTFIGHIDLNPSSDNWVETNRLPREVIQTEGDYAQVAQEIGADQNGYGPEQWNSWVEDLSGAFTTVSGGEWQGWVGPLGRRIPAFGTQTTTLNGIIERRTGTQQRLVASFEEQSLGDRTLSTQNISTIRSRNIAISAERLKPLTKFYGFFDSQPITNYITPKLIEIIKNPDEDSRTNNIPFQIDEDIEVFITLTAAAEDGVGSIDTQELIMRAKVKAPNHEIVYNPYTDTELPEVYSANTAYLNIDVNSLAQEVDGDYYGYIVSGATIKGVSSEASAVIRDRRLLTDRRGSFRGAFFIPDPTVDTNPRWETGERLFKLTVSETNETALPGSTNASNAQINYEATGVIETVQETVLNIRNAEIVTESLTDERAAPPRVINEEQVRIGWWDPLAQSFLIQEEGGCYLSKIDVFFASRDPNIPINLQIREMENGYPTQKILPFSTVTIYPENVELSENASLKTTFNFKIPIYISPSIEYCFVLFTDSNEYTVWISEMGQIDISGNRTISEQPYAGVLFKSQNASTWTANQLQDLKFNLYKAVFSPLNGKLVLNNNALAKGNKGILNLRNNPILTKEPTQVLILNDQTANFTVGARIYQETTNASATITQFDTTSNPYRLTVTQIDGSFLQGSDSGNNVVYPLISSQSTGTLTVSNTTGDYTVGKLLTGQTSGATAYVTGFTDNGGNTATITVNYLSEAFTDGETIRQSNPQIDSTLDASGGVYAGDTTQKFVSVSPVYAEETKTVTVLHSNHGMHDLTNNVVIEGVESEVSPILLRTAITASDTSISVSDASAFHQKIGGFSISNDNPGYIKINDEIIAYTAISSDGFTITVKATGGRGAGDSTAAAHAEGSTVYCYNLDGIPLTEINKVHTAIKNPTINSYELGTTSVSTVGIQAGGSRVYATQNIAYETITPHVTTLVQPNTEIITRFNGVSGTSIDDGSPTEASFVNDQSYAGVTLSSPNVLDSQHLILSAQNEVAKLSGQKSLTIEMLMSSSNPNLTPVIDLDRCSVITTSNTINNPTNWMDSTLAIGDPHEAVYITKMISLADRQSRSLKVMFDAYRPTGSNIRVLYKVIEPGFTGDEDQVLWRFFNGTGGPDNTVNPSNEVEFKQYEYNVTGLEFVKFQIKVVMASPDQAVVPRIKYFRAIATAT</sequence>
<dbReference type="GeneID" id="77946665"/>
<accession>A0A873WA55</accession>
<dbReference type="EMBL" id="MW117965">
    <property type="protein sequence ID" value="QPB07969.1"/>
    <property type="molecule type" value="Genomic_DNA"/>
</dbReference>
<evidence type="ECO:0000259" key="1">
    <source>
        <dbReference type="Pfam" id="PF16075"/>
    </source>
</evidence>
<dbReference type="InterPro" id="IPR032096">
    <property type="entry name" value="DUF4815"/>
</dbReference>
<dbReference type="Pfam" id="PF16075">
    <property type="entry name" value="DUF4815"/>
    <property type="match status" value="3"/>
</dbReference>
<protein>
    <recommendedName>
        <fullName evidence="1">DUF4815 domain-containing protein</fullName>
    </recommendedName>
</protein>
<feature type="domain" description="DUF4815" evidence="1">
    <location>
        <begin position="181"/>
        <end position="326"/>
    </location>
</feature>
<feature type="domain" description="DUF4815" evidence="1">
    <location>
        <begin position="12"/>
        <end position="80"/>
    </location>
</feature>
<evidence type="ECO:0000313" key="3">
    <source>
        <dbReference type="Proteomes" id="UP000663144"/>
    </source>
</evidence>
<proteinExistence type="predicted"/>
<dbReference type="Proteomes" id="UP000663144">
    <property type="component" value="Segment"/>
</dbReference>
<feature type="domain" description="DUF4815" evidence="1">
    <location>
        <begin position="1069"/>
        <end position="1306"/>
    </location>
</feature>
<name>A0A873WA55_9CAUD</name>
<keyword evidence="3" id="KW-1185">Reference proteome</keyword>
<dbReference type="KEGG" id="vg:77946665"/>
<reference evidence="2" key="1">
    <citation type="submission" date="2020-10" db="EMBL/GenBank/DDBJ databases">
        <title>The Isolation and Genome Sequence of a Novel Cyanophage S-H38 from the Yellow Sea, China.</title>
        <authorList>
            <person name="Jiang T."/>
        </authorList>
    </citation>
    <scope>NUCLEOTIDE SEQUENCE</scope>
</reference>